<keyword evidence="2" id="KW-1185">Reference proteome</keyword>
<accession>B8D226</accession>
<dbReference type="EMBL" id="CP001098">
    <property type="protein sequence ID" value="ACL69253.1"/>
    <property type="molecule type" value="Genomic_DNA"/>
</dbReference>
<evidence type="ECO:0000313" key="2">
    <source>
        <dbReference type="Proteomes" id="UP000000719"/>
    </source>
</evidence>
<protein>
    <submittedName>
        <fullName evidence="1">Uncharacterized protein</fullName>
    </submittedName>
</protein>
<dbReference type="KEGG" id="hor:Hore_04950"/>
<evidence type="ECO:0000313" key="1">
    <source>
        <dbReference type="EMBL" id="ACL69253.1"/>
    </source>
</evidence>
<dbReference type="AlphaFoldDB" id="B8D226"/>
<name>B8D226_HALOH</name>
<reference evidence="1 2" key="1">
    <citation type="journal article" date="2009" name="PLoS ONE">
        <title>Genome analysis of the anaerobic thermohalophilic bacterium Halothermothrix orenii.</title>
        <authorList>
            <person name="Mavromatis K."/>
            <person name="Ivanova N."/>
            <person name="Anderson I."/>
            <person name="Lykidis A."/>
            <person name="Hooper S.D."/>
            <person name="Sun H."/>
            <person name="Kunin V."/>
            <person name="Lapidus A."/>
            <person name="Hugenholtz P."/>
            <person name="Patel B."/>
            <person name="Kyrpides N.C."/>
        </authorList>
    </citation>
    <scope>NUCLEOTIDE SEQUENCE [LARGE SCALE GENOMIC DNA]</scope>
    <source>
        <strain evidence="2">H 168 / OCM 544 / DSM 9562</strain>
    </source>
</reference>
<organism evidence="1 2">
    <name type="scientific">Halothermothrix orenii (strain H 168 / OCM 544 / DSM 9562)</name>
    <dbReference type="NCBI Taxonomy" id="373903"/>
    <lineage>
        <taxon>Bacteria</taxon>
        <taxon>Bacillati</taxon>
        <taxon>Bacillota</taxon>
        <taxon>Clostridia</taxon>
        <taxon>Halanaerobiales</taxon>
        <taxon>Halothermotrichaceae</taxon>
        <taxon>Halothermothrix</taxon>
    </lineage>
</organism>
<dbReference type="SUPFAM" id="SSF64288">
    <property type="entry name" value="Chorismate lyase-like"/>
    <property type="match status" value="1"/>
</dbReference>
<dbReference type="HOGENOM" id="CLU_1150610_0_0_9"/>
<dbReference type="STRING" id="373903.Hore_04950"/>
<dbReference type="eggNOG" id="COG2188">
    <property type="taxonomic scope" value="Bacteria"/>
</dbReference>
<dbReference type="RefSeq" id="WP_012635441.1">
    <property type="nucleotide sequence ID" value="NC_011899.1"/>
</dbReference>
<gene>
    <name evidence="1" type="ordered locus">Hore_04950</name>
</gene>
<dbReference type="Gene3D" id="3.40.1410.10">
    <property type="entry name" value="Chorismate lyase-like"/>
    <property type="match status" value="1"/>
</dbReference>
<dbReference type="InterPro" id="IPR028978">
    <property type="entry name" value="Chorismate_lyase_/UTRA_dom_sf"/>
</dbReference>
<proteinExistence type="predicted"/>
<dbReference type="Proteomes" id="UP000000719">
    <property type="component" value="Chromosome"/>
</dbReference>
<sequence>MSNFDWKTKKEKILENARRDPFLKIEELAKKANTTPRYVRTILSEANLSLMELREQYARKMEDKNTKISEKLLLGQLLNVAFSSKVKPLSKDELLFNNPQDLDNLSGDLNREYFYQSYLHLLKETPWSVSTIIFNNEAFEEKFLKGKEDLFANDLYTKICRCLESSKIQVSDIIIDVEISNAQLAATLKLPPLSPVFRVKQILKDNDDEIALFLAYFNSKQVTLSFSYNRGLIIDRKNLAG</sequence>